<accession>A0A814B258</accession>
<evidence type="ECO:0000313" key="2">
    <source>
        <dbReference type="EMBL" id="CAF1007305.1"/>
    </source>
</evidence>
<dbReference type="AlphaFoldDB" id="A0A814B258"/>
<name>A0A814B258_9BILA</name>
<comment type="caution">
    <text evidence="1">The sequence shown here is derived from an EMBL/GenBank/DDBJ whole genome shotgun (WGS) entry which is preliminary data.</text>
</comment>
<reference evidence="1" key="1">
    <citation type="submission" date="2021-02" db="EMBL/GenBank/DDBJ databases">
        <authorList>
            <person name="Nowell W R."/>
        </authorList>
    </citation>
    <scope>NUCLEOTIDE SEQUENCE</scope>
</reference>
<sequence>MCPINDHGDAKFTNFHVSPTTGPRKTKFILDCSFVTKNGTGTGMLTLTLIYPNKQSAATDFLLEAQKPGSYIERIPIDVIEPNCDPSRGLCDDWPVGTYNVTAEICNGECGSHHPHSATYDIGKASFTVTK</sequence>
<gene>
    <name evidence="1" type="ORF">RFH988_LOCUS10036</name>
    <name evidence="2" type="ORF">SEV965_LOCUS11105</name>
</gene>
<dbReference type="OrthoDB" id="17754at2759"/>
<dbReference type="Proteomes" id="UP000663882">
    <property type="component" value="Unassembled WGS sequence"/>
</dbReference>
<proteinExistence type="predicted"/>
<organism evidence="1 3">
    <name type="scientific">Rotaria sordida</name>
    <dbReference type="NCBI Taxonomy" id="392033"/>
    <lineage>
        <taxon>Eukaryota</taxon>
        <taxon>Metazoa</taxon>
        <taxon>Spiralia</taxon>
        <taxon>Gnathifera</taxon>
        <taxon>Rotifera</taxon>
        <taxon>Eurotatoria</taxon>
        <taxon>Bdelloidea</taxon>
        <taxon>Philodinida</taxon>
        <taxon>Philodinidae</taxon>
        <taxon>Rotaria</taxon>
    </lineage>
</organism>
<dbReference type="EMBL" id="CAJNOU010000472">
    <property type="protein sequence ID" value="CAF1007305.1"/>
    <property type="molecule type" value="Genomic_DNA"/>
</dbReference>
<evidence type="ECO:0000313" key="1">
    <source>
        <dbReference type="EMBL" id="CAF0921736.1"/>
    </source>
</evidence>
<evidence type="ECO:0000313" key="3">
    <source>
        <dbReference type="Proteomes" id="UP000663882"/>
    </source>
</evidence>
<dbReference type="EMBL" id="CAJNOO010000368">
    <property type="protein sequence ID" value="CAF0921736.1"/>
    <property type="molecule type" value="Genomic_DNA"/>
</dbReference>
<dbReference type="Proteomes" id="UP000663889">
    <property type="component" value="Unassembled WGS sequence"/>
</dbReference>
<protein>
    <submittedName>
        <fullName evidence="1">Uncharacterized protein</fullName>
    </submittedName>
</protein>